<gene>
    <name evidence="12" type="primary">LOC115573113</name>
</gene>
<evidence type="ECO:0000313" key="12">
    <source>
        <dbReference type="Ensembl" id="ENSSAUP00010054304.1"/>
    </source>
</evidence>
<proteinExistence type="predicted"/>
<feature type="region of interest" description="Disordered" evidence="9">
    <location>
        <begin position="1352"/>
        <end position="1403"/>
    </location>
</feature>
<evidence type="ECO:0000256" key="7">
    <source>
        <dbReference type="ARBA" id="ARBA00065625"/>
    </source>
</evidence>
<dbReference type="InterPro" id="IPR000998">
    <property type="entry name" value="MAM_dom"/>
</dbReference>
<dbReference type="FunFam" id="2.60.120.200:FF:000128">
    <property type="entry name" value="enteropeptidase isoform X2"/>
    <property type="match status" value="1"/>
</dbReference>
<dbReference type="Gene3D" id="2.60.120.200">
    <property type="match status" value="2"/>
</dbReference>
<feature type="domain" description="VWFD" evidence="11">
    <location>
        <begin position="1302"/>
        <end position="1512"/>
    </location>
</feature>
<dbReference type="SMART" id="SM00137">
    <property type="entry name" value="MAM"/>
    <property type="match status" value="2"/>
</dbReference>
<dbReference type="CDD" id="cd19941">
    <property type="entry name" value="TIL"/>
    <property type="match status" value="2"/>
</dbReference>
<dbReference type="InterPro" id="IPR014853">
    <property type="entry name" value="VWF/SSPO/ZAN-like_Cys-rich_dom"/>
</dbReference>
<comment type="subcellular location">
    <subcellularLocation>
        <location evidence="1">Cell membrane</location>
        <topology evidence="1">Single-pass type I membrane protein</topology>
    </subcellularLocation>
</comment>
<dbReference type="Pfam" id="PF08742">
    <property type="entry name" value="C8"/>
    <property type="match status" value="2"/>
</dbReference>
<dbReference type="PANTHER" id="PTHR11339:SF374">
    <property type="entry name" value="ZONADHESIN"/>
    <property type="match status" value="1"/>
</dbReference>
<dbReference type="GO" id="GO:0031012">
    <property type="term" value="C:extracellular matrix"/>
    <property type="evidence" value="ECO:0007669"/>
    <property type="project" value="TreeGrafter"/>
</dbReference>
<dbReference type="Ensembl" id="ENSSAUT00010057068.1">
    <property type="protein sequence ID" value="ENSSAUP00010054304.1"/>
    <property type="gene ID" value="ENSSAUG00010022371.1"/>
</dbReference>
<dbReference type="Pfam" id="PF00094">
    <property type="entry name" value="VWD"/>
    <property type="match status" value="4"/>
</dbReference>
<feature type="domain" description="VWFD" evidence="11">
    <location>
        <begin position="446"/>
        <end position="614"/>
    </location>
</feature>
<feature type="compositionally biased region" description="Basic and acidic residues" evidence="9">
    <location>
        <begin position="1360"/>
        <end position="1378"/>
    </location>
</feature>
<comment type="subunit">
    <text evidence="7">Probably forms covalent oligomers.</text>
</comment>
<evidence type="ECO:0000256" key="1">
    <source>
        <dbReference type="ARBA" id="ARBA00004251"/>
    </source>
</evidence>
<reference evidence="12" key="3">
    <citation type="submission" date="2025-09" db="UniProtKB">
        <authorList>
            <consortium name="Ensembl"/>
        </authorList>
    </citation>
    <scope>IDENTIFICATION</scope>
</reference>
<evidence type="ECO:0000256" key="5">
    <source>
        <dbReference type="ARBA" id="ARBA00023180"/>
    </source>
</evidence>
<keyword evidence="3" id="KW-0677">Repeat</keyword>
<dbReference type="InterPro" id="IPR001846">
    <property type="entry name" value="VWF_type-D"/>
</dbReference>
<feature type="compositionally biased region" description="Acidic residues" evidence="9">
    <location>
        <begin position="1379"/>
        <end position="1394"/>
    </location>
</feature>
<dbReference type="Pfam" id="PF12714">
    <property type="entry name" value="TILa"/>
    <property type="match status" value="1"/>
</dbReference>
<dbReference type="InterPro" id="IPR001007">
    <property type="entry name" value="VWF_dom"/>
</dbReference>
<evidence type="ECO:0000259" key="11">
    <source>
        <dbReference type="PROSITE" id="PS51233"/>
    </source>
</evidence>
<comment type="function">
    <text evidence="6">Binds in a species-specific manner to the zona pellucida of the egg. May be involved in gamete recognition and/or signaling.</text>
</comment>
<sequence length="1512" mass="166480">MFYSVTSPPGQQCESNTEFWTDESTRCLCSAGQLSCSPSRCPEGQICGPQRSPSGGISTSGMCTIHSNTDCSTFDGVLFRFMAPCTYTLAKTCSPAGALPVFSVAVVNEQNGNASLPAVQQVIVEIGNLRVSLLRRQTDRVVVKGVWRKLPLKLGGGAVNIKGNPAVVTLETKFGLSVSYDNGGAVHINLPPAYSDHVCGMCGNFNHHRGDDFRRPDGTDAQDAAALAESWQTGESAVSCETILVPHECDPMEEAEYAGELYCGGLLSSTGPFADCLSILGAESYFRGCVVGMCSTHGDQEVLCATLKAYADICQEAGVALPVWRNSSFCPLQCSVNSHYNSCADGCPEVCSGQDMVGSCGSCEERCECDSGFKLSGGKCVPAEDCGCVSGGKHYERGEEWLEGECSLQCQCMADGFVACSDTECARNEVCRVEEGVKGCFPLNAATCSVYGDPHYITFDGMAYDFQGGCSYTLTTTCGDESSVQFTVIGHNMHPPLGNFTRSKLEAATLQTDDLNVTLSQSGEVHVRSSSSIWVFTKGNYIILETTFGLRMMIEGENRLFLQVDERYKYELCGLCGTYSEQQDDDFVTPGGQNATGAFEFANSWRVQDNNECVSHPNDPRLCDYDEENDAYNECYALLGDAFRSCHKVIHPSIYLSSCVYDYCATSGDKHTLCESLESYAAACQVAGVELSDWQTGAACGECWTHPTTTPAPIAPTPDQTMCPLNCNFEENLCGWEQLIQDTYDWTRHSGPTPSDLTGPSEDHTTGAGFYMYLEGDRVTHGDSARLMSSACQYSGPLCLQFWYHMYGSATAMALNIYLLRDNKTTKIWAMMNNQGPQWHPAYADITVAGPFQIIFEGRRGSNEESDVAIDDVKLYHGRCSGKKLAHNLGGVVTPPPKPDGNTTAPPICSIDCSFDRNLCSWNQMVTDAFDWTWQSGSTPTPMTGPSADHTGDGHYLYIEASSVTHGDTARLISSECSDFSPQCLQFWYHMHGSADTMGLHVYLLQNKLADAVFWRRNDQGDAWQLAQVDFTATEAFQIIFEGRRGSNDQSDVAIDDVSLHRGRCADLVKPMTPAPTEFNPITTEGPEIPPVNSSTATTTTTTTAATETHQTSNPDVPTTTTQRPTTPQTTARPQPPTTFRPQPPTETQPEPFARHFKLMTMYNTPNTIATVLSPSLAPSCPQNSHYTTCVPACTPTCSHLNGLPHCSDNQRCEPGCVCNEGFVRKNRACVPIQQCGCVDSNGTKYDFREEWYTSHCSQKCECKERRGVGKIECDDEDECDGNAVCLQNVEGEYYCQSTGFDECTVRSDSEYRTFDRKKYDFEGEHSYVLVQTKNLPNYLHNVYIEGINTRVEDDDDDDSHQHGDSSSEEDHSRRVKDEDEDDSDEDDDDDSEEHEDHHRLQGLKIRVYNHTVEFKKKRRLVVDGRRTNAPVSPAAGLKIYEHSSRIYLKTDFGLSVEFDGHHTAEIILPRIYMRKVGGLCGNFDKDKGNDWTKPDGSRTRDVREFGESWRV</sequence>
<dbReference type="GO" id="GO:0005615">
    <property type="term" value="C:extracellular space"/>
    <property type="evidence" value="ECO:0007669"/>
    <property type="project" value="TreeGrafter"/>
</dbReference>
<dbReference type="PROSITE" id="PS51233">
    <property type="entry name" value="VWFD"/>
    <property type="match status" value="3"/>
</dbReference>
<feature type="domain" description="VWFD" evidence="11">
    <location>
        <begin position="61"/>
        <end position="241"/>
    </location>
</feature>
<dbReference type="InterPro" id="IPR036084">
    <property type="entry name" value="Ser_inhib-like_sf"/>
</dbReference>
<evidence type="ECO:0000256" key="4">
    <source>
        <dbReference type="ARBA" id="ARBA00023157"/>
    </source>
</evidence>
<feature type="domain" description="MAM" evidence="10">
    <location>
        <begin position="725"/>
        <end position="882"/>
    </location>
</feature>
<dbReference type="FunFam" id="2.10.25.10:FF:000055">
    <property type="entry name" value="alpha-tectorin isoform X1"/>
    <property type="match status" value="1"/>
</dbReference>
<feature type="domain" description="MAM" evidence="10">
    <location>
        <begin position="911"/>
        <end position="1067"/>
    </location>
</feature>
<evidence type="ECO:0000256" key="3">
    <source>
        <dbReference type="ARBA" id="ARBA00022737"/>
    </source>
</evidence>
<reference evidence="12" key="1">
    <citation type="submission" date="2021-04" db="EMBL/GenBank/DDBJ databases">
        <authorList>
            <consortium name="Wellcome Sanger Institute Data Sharing"/>
        </authorList>
    </citation>
    <scope>NUCLEOTIDE SEQUENCE [LARGE SCALE GENOMIC DNA]</scope>
</reference>
<evidence type="ECO:0000256" key="8">
    <source>
        <dbReference type="ARBA" id="ARBA00067986"/>
    </source>
</evidence>
<dbReference type="InterPro" id="IPR002919">
    <property type="entry name" value="TIL_dom"/>
</dbReference>
<keyword evidence="4" id="KW-1015">Disulfide bond</keyword>
<dbReference type="SMART" id="SM00832">
    <property type="entry name" value="C8"/>
    <property type="match status" value="2"/>
</dbReference>
<evidence type="ECO:0000256" key="2">
    <source>
        <dbReference type="ARBA" id="ARBA00022475"/>
    </source>
</evidence>
<dbReference type="Pfam" id="PF01826">
    <property type="entry name" value="TIL"/>
    <property type="match status" value="2"/>
</dbReference>
<feature type="region of interest" description="Disordered" evidence="9">
    <location>
        <begin position="1071"/>
        <end position="1149"/>
    </location>
</feature>
<dbReference type="SUPFAM" id="SSF57567">
    <property type="entry name" value="Serine protease inhibitors"/>
    <property type="match status" value="2"/>
</dbReference>
<dbReference type="Pfam" id="PF00629">
    <property type="entry name" value="MAM"/>
    <property type="match status" value="2"/>
</dbReference>
<keyword evidence="13" id="KW-1185">Reference proteome</keyword>
<protein>
    <recommendedName>
        <fullName evidence="8">Zonadhesin</fullName>
    </recommendedName>
</protein>
<feature type="compositionally biased region" description="Pro residues" evidence="9">
    <location>
        <begin position="1134"/>
        <end position="1147"/>
    </location>
</feature>
<dbReference type="InterPro" id="IPR013320">
    <property type="entry name" value="ConA-like_dom_sf"/>
</dbReference>
<feature type="compositionally biased region" description="Low complexity" evidence="9">
    <location>
        <begin position="1118"/>
        <end position="1133"/>
    </location>
</feature>
<dbReference type="PANTHER" id="PTHR11339">
    <property type="entry name" value="EXTRACELLULAR MATRIX GLYCOPROTEIN RELATED"/>
    <property type="match status" value="1"/>
</dbReference>
<dbReference type="PROSITE" id="PS50060">
    <property type="entry name" value="MAM_2"/>
    <property type="match status" value="2"/>
</dbReference>
<dbReference type="InterPro" id="IPR050780">
    <property type="entry name" value="Mucin_vWF_Thrombospondin_sf"/>
</dbReference>
<evidence type="ECO:0000256" key="9">
    <source>
        <dbReference type="SAM" id="MobiDB-lite"/>
    </source>
</evidence>
<dbReference type="GeneTree" id="ENSGT00940000156850"/>
<dbReference type="CDD" id="cd06263">
    <property type="entry name" value="MAM"/>
    <property type="match status" value="2"/>
</dbReference>
<evidence type="ECO:0000259" key="10">
    <source>
        <dbReference type="PROSITE" id="PS50060"/>
    </source>
</evidence>
<dbReference type="Proteomes" id="UP000472265">
    <property type="component" value="Chromosome 21"/>
</dbReference>
<name>A0A671XT33_SPAAU</name>
<keyword evidence="2" id="KW-1003">Cell membrane</keyword>
<evidence type="ECO:0000256" key="6">
    <source>
        <dbReference type="ARBA" id="ARBA00057483"/>
    </source>
</evidence>
<dbReference type="Gene3D" id="2.10.25.10">
    <property type="entry name" value="Laminin"/>
    <property type="match status" value="2"/>
</dbReference>
<evidence type="ECO:0000313" key="13">
    <source>
        <dbReference type="Proteomes" id="UP000472265"/>
    </source>
</evidence>
<feature type="compositionally biased region" description="Low complexity" evidence="9">
    <location>
        <begin position="1096"/>
        <end position="1109"/>
    </location>
</feature>
<dbReference type="GO" id="GO:0005886">
    <property type="term" value="C:plasma membrane"/>
    <property type="evidence" value="ECO:0007669"/>
    <property type="project" value="UniProtKB-SubCell"/>
</dbReference>
<keyword evidence="2" id="KW-0472">Membrane</keyword>
<dbReference type="SUPFAM" id="SSF49899">
    <property type="entry name" value="Concanavalin A-like lectins/glucanases"/>
    <property type="match status" value="2"/>
</dbReference>
<dbReference type="InterPro" id="IPR025615">
    <property type="entry name" value="TILa_dom"/>
</dbReference>
<accession>A0A671XT33</accession>
<reference evidence="12" key="2">
    <citation type="submission" date="2025-08" db="UniProtKB">
        <authorList>
            <consortium name="Ensembl"/>
        </authorList>
    </citation>
    <scope>IDENTIFICATION</scope>
</reference>
<dbReference type="SMART" id="SM00216">
    <property type="entry name" value="VWD"/>
    <property type="match status" value="3"/>
</dbReference>
<keyword evidence="5" id="KW-0325">Glycoprotein</keyword>
<organism evidence="12 13">
    <name type="scientific">Sparus aurata</name>
    <name type="common">Gilthead sea bream</name>
    <dbReference type="NCBI Taxonomy" id="8175"/>
    <lineage>
        <taxon>Eukaryota</taxon>
        <taxon>Metazoa</taxon>
        <taxon>Chordata</taxon>
        <taxon>Craniata</taxon>
        <taxon>Vertebrata</taxon>
        <taxon>Euteleostomi</taxon>
        <taxon>Actinopterygii</taxon>
        <taxon>Neopterygii</taxon>
        <taxon>Teleostei</taxon>
        <taxon>Neoteleostei</taxon>
        <taxon>Acanthomorphata</taxon>
        <taxon>Eupercaria</taxon>
        <taxon>Spariformes</taxon>
        <taxon>Sparidae</taxon>
        <taxon>Sparus</taxon>
    </lineage>
</organism>
<dbReference type="SMART" id="SM00215">
    <property type="entry name" value="VWC_out"/>
    <property type="match status" value="2"/>
</dbReference>
<dbReference type="PRINTS" id="PR00020">
    <property type="entry name" value="MAMDOMAIN"/>
</dbReference>